<keyword evidence="6 7" id="KW-0472">Membrane</keyword>
<sequence length="311" mass="34779">MHQIKNNRRTSLKKNSSKYKVREKIDGWLFVLPFAISALIFFIGPMVTAFILSFKEYSLLDGVSILEAKNVGLQNYIDVFKDADFRIAVLNTIKYSITVVPAQLIIALLLALVVDSNIKGKTFFRVAYYIPTLTSTVAVSVMFLFIFNVDGVLNKFLAIFHVVPKNWFSEPNFALPAIIIMAVWASVGNYMIIFLSGLQDIPVNLHEAATIDGASNIQRFFKITLPLIRPTFFFNLVVSIIGTLQVFDQAYIISGGTGGPLGKTMTIVLYLYNKGFKDFRMGYASAIAFVLFAIIFALTLVQKSIFKEESA</sequence>
<evidence type="ECO:0000256" key="7">
    <source>
        <dbReference type="RuleBase" id="RU363032"/>
    </source>
</evidence>
<feature type="domain" description="ABC transmembrane type-1" evidence="8">
    <location>
        <begin position="89"/>
        <end position="302"/>
    </location>
</feature>
<reference evidence="9 10" key="1">
    <citation type="journal article" date="2021" name="Int. J. Syst. Evol. Microbiol.">
        <title>Clostridium zeae sp. nov., isolated from corn silage.</title>
        <authorList>
            <person name="Kobayashi H."/>
            <person name="Tanizawa Y."/>
            <person name="Yagura M."/>
            <person name="Sakamoto M."/>
            <person name="Ohkuma M."/>
            <person name="Tohno M."/>
        </authorList>
    </citation>
    <scope>NUCLEOTIDE SEQUENCE [LARGE SCALE GENOMIC DNA]</scope>
    <source>
        <strain evidence="9 10">CSC2</strain>
    </source>
</reference>
<evidence type="ECO:0000256" key="1">
    <source>
        <dbReference type="ARBA" id="ARBA00004651"/>
    </source>
</evidence>
<gene>
    <name evidence="9" type="ORF">CSC2_28430</name>
</gene>
<feature type="transmembrane region" description="Helical" evidence="7">
    <location>
        <begin position="173"/>
        <end position="195"/>
    </location>
</feature>
<feature type="transmembrane region" description="Helical" evidence="7">
    <location>
        <begin position="126"/>
        <end position="147"/>
    </location>
</feature>
<evidence type="ECO:0000313" key="10">
    <source>
        <dbReference type="Proteomes" id="UP000663802"/>
    </source>
</evidence>
<feature type="transmembrane region" description="Helical" evidence="7">
    <location>
        <begin position="227"/>
        <end position="244"/>
    </location>
</feature>
<dbReference type="Gene3D" id="1.10.3720.10">
    <property type="entry name" value="MetI-like"/>
    <property type="match status" value="1"/>
</dbReference>
<keyword evidence="10" id="KW-1185">Reference proteome</keyword>
<evidence type="ECO:0000256" key="3">
    <source>
        <dbReference type="ARBA" id="ARBA00022475"/>
    </source>
</evidence>
<dbReference type="PANTHER" id="PTHR30193">
    <property type="entry name" value="ABC TRANSPORTER PERMEASE PROTEIN"/>
    <property type="match status" value="1"/>
</dbReference>
<name>A0ABQ1EBW7_9CLOT</name>
<evidence type="ECO:0000259" key="8">
    <source>
        <dbReference type="PROSITE" id="PS50928"/>
    </source>
</evidence>
<dbReference type="InterPro" id="IPR000515">
    <property type="entry name" value="MetI-like"/>
</dbReference>
<evidence type="ECO:0000313" key="9">
    <source>
        <dbReference type="EMBL" id="GFZ32317.1"/>
    </source>
</evidence>
<evidence type="ECO:0000256" key="6">
    <source>
        <dbReference type="ARBA" id="ARBA00023136"/>
    </source>
</evidence>
<dbReference type="InterPro" id="IPR035906">
    <property type="entry name" value="MetI-like_sf"/>
</dbReference>
<feature type="transmembrane region" description="Helical" evidence="7">
    <location>
        <begin position="250"/>
        <end position="271"/>
    </location>
</feature>
<evidence type="ECO:0000256" key="5">
    <source>
        <dbReference type="ARBA" id="ARBA00022989"/>
    </source>
</evidence>
<dbReference type="Pfam" id="PF00528">
    <property type="entry name" value="BPD_transp_1"/>
    <property type="match status" value="1"/>
</dbReference>
<keyword evidence="4 7" id="KW-0812">Transmembrane</keyword>
<proteinExistence type="inferred from homology"/>
<evidence type="ECO:0000256" key="2">
    <source>
        <dbReference type="ARBA" id="ARBA00022448"/>
    </source>
</evidence>
<dbReference type="RefSeq" id="WP_206870571.1">
    <property type="nucleotide sequence ID" value="NZ_BMBA01000002.1"/>
</dbReference>
<dbReference type="Proteomes" id="UP000663802">
    <property type="component" value="Unassembled WGS sequence"/>
</dbReference>
<accession>A0ABQ1EBW7</accession>
<keyword evidence="2 7" id="KW-0813">Transport</keyword>
<protein>
    <submittedName>
        <fullName evidence="9">ABC transporter permease</fullName>
    </submittedName>
</protein>
<feature type="transmembrane region" description="Helical" evidence="7">
    <location>
        <begin position="95"/>
        <end position="114"/>
    </location>
</feature>
<dbReference type="EMBL" id="BMBA01000002">
    <property type="protein sequence ID" value="GFZ32317.1"/>
    <property type="molecule type" value="Genomic_DNA"/>
</dbReference>
<dbReference type="InterPro" id="IPR051393">
    <property type="entry name" value="ABC_transporter_permease"/>
</dbReference>
<feature type="transmembrane region" description="Helical" evidence="7">
    <location>
        <begin position="28"/>
        <end position="52"/>
    </location>
</feature>
<keyword evidence="5 7" id="KW-1133">Transmembrane helix</keyword>
<dbReference type="PANTHER" id="PTHR30193:SF37">
    <property type="entry name" value="INNER MEMBRANE ABC TRANSPORTER PERMEASE PROTEIN YCJO"/>
    <property type="match status" value="1"/>
</dbReference>
<comment type="caution">
    <text evidence="9">The sequence shown here is derived from an EMBL/GenBank/DDBJ whole genome shotgun (WGS) entry which is preliminary data.</text>
</comment>
<dbReference type="CDD" id="cd06261">
    <property type="entry name" value="TM_PBP2"/>
    <property type="match status" value="1"/>
</dbReference>
<comment type="similarity">
    <text evidence="7">Belongs to the binding-protein-dependent transport system permease family.</text>
</comment>
<dbReference type="PROSITE" id="PS50928">
    <property type="entry name" value="ABC_TM1"/>
    <property type="match status" value="1"/>
</dbReference>
<keyword evidence="3" id="KW-1003">Cell membrane</keyword>
<organism evidence="9 10">
    <name type="scientific">Clostridium zeae</name>
    <dbReference type="NCBI Taxonomy" id="2759022"/>
    <lineage>
        <taxon>Bacteria</taxon>
        <taxon>Bacillati</taxon>
        <taxon>Bacillota</taxon>
        <taxon>Clostridia</taxon>
        <taxon>Eubacteriales</taxon>
        <taxon>Clostridiaceae</taxon>
        <taxon>Clostridium</taxon>
    </lineage>
</organism>
<comment type="subcellular location">
    <subcellularLocation>
        <location evidence="1 7">Cell membrane</location>
        <topology evidence="1 7">Multi-pass membrane protein</topology>
    </subcellularLocation>
</comment>
<feature type="transmembrane region" description="Helical" evidence="7">
    <location>
        <begin position="283"/>
        <end position="301"/>
    </location>
</feature>
<dbReference type="SUPFAM" id="SSF161098">
    <property type="entry name" value="MetI-like"/>
    <property type="match status" value="1"/>
</dbReference>
<evidence type="ECO:0000256" key="4">
    <source>
        <dbReference type="ARBA" id="ARBA00022692"/>
    </source>
</evidence>